<accession>A0A232M6U7</accession>
<dbReference type="InterPro" id="IPR047146">
    <property type="entry name" value="Cyt_P450_E_CYP52_fungi"/>
</dbReference>
<dbReference type="AlphaFoldDB" id="A0A232M6U7"/>
<evidence type="ECO:0000313" key="8">
    <source>
        <dbReference type="EMBL" id="OXV12130.1"/>
    </source>
</evidence>
<dbReference type="GO" id="GO:0005506">
    <property type="term" value="F:iron ion binding"/>
    <property type="evidence" value="ECO:0007669"/>
    <property type="project" value="InterPro"/>
</dbReference>
<organism evidence="8 9">
    <name type="scientific">Elaphomyces granulatus</name>
    <dbReference type="NCBI Taxonomy" id="519963"/>
    <lineage>
        <taxon>Eukaryota</taxon>
        <taxon>Fungi</taxon>
        <taxon>Dikarya</taxon>
        <taxon>Ascomycota</taxon>
        <taxon>Pezizomycotina</taxon>
        <taxon>Eurotiomycetes</taxon>
        <taxon>Eurotiomycetidae</taxon>
        <taxon>Eurotiales</taxon>
        <taxon>Elaphomycetaceae</taxon>
        <taxon>Elaphomyces</taxon>
    </lineage>
</organism>
<dbReference type="SUPFAM" id="SSF48264">
    <property type="entry name" value="Cytochrome P450"/>
    <property type="match status" value="1"/>
</dbReference>
<dbReference type="GO" id="GO:0020037">
    <property type="term" value="F:heme binding"/>
    <property type="evidence" value="ECO:0007669"/>
    <property type="project" value="InterPro"/>
</dbReference>
<reference evidence="8 9" key="1">
    <citation type="journal article" date="2015" name="Environ. Microbiol.">
        <title>Metagenome sequence of Elaphomyces granulatus from sporocarp tissue reveals Ascomycota ectomycorrhizal fingerprints of genome expansion and a Proteobacteria-rich microbiome.</title>
        <authorList>
            <person name="Quandt C.A."/>
            <person name="Kohler A."/>
            <person name="Hesse C.N."/>
            <person name="Sharpton T.J."/>
            <person name="Martin F."/>
            <person name="Spatafora J.W."/>
        </authorList>
    </citation>
    <scope>NUCLEOTIDE SEQUENCE [LARGE SCALE GENOMIC DNA]</scope>
    <source>
        <strain evidence="8 9">OSC145934</strain>
    </source>
</reference>
<gene>
    <name evidence="8" type="ORF">Egran_00106</name>
</gene>
<comment type="caution">
    <text evidence="8">The sequence shown here is derived from an EMBL/GenBank/DDBJ whole genome shotgun (WGS) entry which is preliminary data.</text>
</comment>
<keyword evidence="6" id="KW-0408">Iron</keyword>
<evidence type="ECO:0000256" key="3">
    <source>
        <dbReference type="ARBA" id="ARBA00022617"/>
    </source>
</evidence>
<evidence type="ECO:0000313" key="9">
    <source>
        <dbReference type="Proteomes" id="UP000243515"/>
    </source>
</evidence>
<dbReference type="GO" id="GO:0004497">
    <property type="term" value="F:monooxygenase activity"/>
    <property type="evidence" value="ECO:0007669"/>
    <property type="project" value="UniProtKB-KW"/>
</dbReference>
<proteinExistence type="inferred from homology"/>
<comment type="cofactor">
    <cofactor evidence="1">
        <name>heme</name>
        <dbReference type="ChEBI" id="CHEBI:30413"/>
    </cofactor>
</comment>
<dbReference type="Gene3D" id="1.10.630.10">
    <property type="entry name" value="Cytochrome P450"/>
    <property type="match status" value="1"/>
</dbReference>
<protein>
    <recommendedName>
        <fullName evidence="10">Cytochrome P450</fullName>
    </recommendedName>
</protein>
<evidence type="ECO:0008006" key="10">
    <source>
        <dbReference type="Google" id="ProtNLM"/>
    </source>
</evidence>
<keyword evidence="9" id="KW-1185">Reference proteome</keyword>
<evidence type="ECO:0000256" key="1">
    <source>
        <dbReference type="ARBA" id="ARBA00001971"/>
    </source>
</evidence>
<keyword evidence="4" id="KW-0479">Metal-binding</keyword>
<comment type="similarity">
    <text evidence="2">Belongs to the cytochrome P450 family.</text>
</comment>
<dbReference type="PANTHER" id="PTHR24287:SF1">
    <property type="entry name" value="P450, PUTATIVE (EUROFUNG)-RELATED"/>
    <property type="match status" value="1"/>
</dbReference>
<evidence type="ECO:0000256" key="5">
    <source>
        <dbReference type="ARBA" id="ARBA00023002"/>
    </source>
</evidence>
<dbReference type="GO" id="GO:0016705">
    <property type="term" value="F:oxidoreductase activity, acting on paired donors, with incorporation or reduction of molecular oxygen"/>
    <property type="evidence" value="ECO:0007669"/>
    <property type="project" value="InterPro"/>
</dbReference>
<evidence type="ECO:0000256" key="6">
    <source>
        <dbReference type="ARBA" id="ARBA00023004"/>
    </source>
</evidence>
<dbReference type="EMBL" id="NPHW01002113">
    <property type="protein sequence ID" value="OXV12130.1"/>
    <property type="molecule type" value="Genomic_DNA"/>
</dbReference>
<dbReference type="InterPro" id="IPR036396">
    <property type="entry name" value="Cyt_P450_sf"/>
</dbReference>
<dbReference type="InterPro" id="IPR001128">
    <property type="entry name" value="Cyt_P450"/>
</dbReference>
<dbReference type="Pfam" id="PF00067">
    <property type="entry name" value="p450"/>
    <property type="match status" value="1"/>
</dbReference>
<evidence type="ECO:0000256" key="4">
    <source>
        <dbReference type="ARBA" id="ARBA00022723"/>
    </source>
</evidence>
<dbReference type="Proteomes" id="UP000243515">
    <property type="component" value="Unassembled WGS sequence"/>
</dbReference>
<evidence type="ECO:0000256" key="7">
    <source>
        <dbReference type="ARBA" id="ARBA00023033"/>
    </source>
</evidence>
<name>A0A232M6U7_9EURO</name>
<evidence type="ECO:0000256" key="2">
    <source>
        <dbReference type="ARBA" id="ARBA00010617"/>
    </source>
</evidence>
<keyword evidence="3" id="KW-0349">Heme</keyword>
<keyword evidence="7" id="KW-0503">Monooxygenase</keyword>
<dbReference type="PANTHER" id="PTHR24287">
    <property type="entry name" value="P450, PUTATIVE (EUROFUNG)-RELATED"/>
    <property type="match status" value="1"/>
</dbReference>
<sequence length="242" mass="27460">MLGATLLLTDDPENIKAVQETQFLEVAKSKEQHEIFKHILGDAIFALNGEEWKTEVGLLRPHMSRVRESDFEVTEQHLRHAFDYLAKGADAFDVIDRLQLDVVTEVFCGESTNSLTSNQQPFRKAMDTLLKIASFRQLLGKVGVYIKDDWLAPKATKEIDTYLDNFADKAFARNVQEKLTQDPVTLVDDLIRKGRSRQDVKNAVTATLLAGKDPTTTAMAWAYYEIARHPEVFTKMKAEVKE</sequence>
<dbReference type="OrthoDB" id="1470350at2759"/>
<keyword evidence="5" id="KW-0560">Oxidoreductase</keyword>